<reference evidence="2 3" key="1">
    <citation type="submission" date="2022-04" db="EMBL/GenBank/DDBJ databases">
        <title>Halobacillus sp. isolated from saltern.</title>
        <authorList>
            <person name="Won M."/>
            <person name="Lee C.-M."/>
            <person name="Woen H.-Y."/>
            <person name="Kwon S.-W."/>
        </authorList>
    </citation>
    <scope>NUCLEOTIDE SEQUENCE [LARGE SCALE GENOMIC DNA]</scope>
    <source>
        <strain evidence="2 3">SSBR10-3</strain>
    </source>
</reference>
<dbReference type="RefSeq" id="WP_244710800.1">
    <property type="nucleotide sequence ID" value="NZ_CP095073.1"/>
</dbReference>
<feature type="transmembrane region" description="Helical" evidence="1">
    <location>
        <begin position="117"/>
        <end position="136"/>
    </location>
</feature>
<evidence type="ECO:0000256" key="1">
    <source>
        <dbReference type="SAM" id="Phobius"/>
    </source>
</evidence>
<feature type="transmembrane region" description="Helical" evidence="1">
    <location>
        <begin position="92"/>
        <end position="110"/>
    </location>
</feature>
<feature type="transmembrane region" description="Helical" evidence="1">
    <location>
        <begin position="142"/>
        <end position="165"/>
    </location>
</feature>
<name>A0ABY4EJK7_9BACI</name>
<feature type="transmembrane region" description="Helical" evidence="1">
    <location>
        <begin position="46"/>
        <end position="63"/>
    </location>
</feature>
<keyword evidence="1" id="KW-0812">Transmembrane</keyword>
<gene>
    <name evidence="2" type="primary">yabQ</name>
    <name evidence="2" type="ORF">MUN89_01475</name>
</gene>
<organism evidence="2 3">
    <name type="scientific">Halobacillus salinarum</name>
    <dbReference type="NCBI Taxonomy" id="2932257"/>
    <lineage>
        <taxon>Bacteria</taxon>
        <taxon>Bacillati</taxon>
        <taxon>Bacillota</taxon>
        <taxon>Bacilli</taxon>
        <taxon>Bacillales</taxon>
        <taxon>Bacillaceae</taxon>
        <taxon>Halobacillus</taxon>
    </lineage>
</organism>
<keyword evidence="1" id="KW-1133">Transmembrane helix</keyword>
<protein>
    <submittedName>
        <fullName evidence="2">Spore cortex biosynthesis protein YabQ</fullName>
    </submittedName>
</protein>
<dbReference type="Proteomes" id="UP000831787">
    <property type="component" value="Chromosome"/>
</dbReference>
<dbReference type="EMBL" id="CP095073">
    <property type="protein sequence ID" value="UOQ44664.1"/>
    <property type="molecule type" value="Genomic_DNA"/>
</dbReference>
<dbReference type="InterPro" id="IPR019074">
    <property type="entry name" value="YabQ"/>
</dbReference>
<evidence type="ECO:0000313" key="3">
    <source>
        <dbReference type="Proteomes" id="UP000831787"/>
    </source>
</evidence>
<proteinExistence type="predicted"/>
<keyword evidence="3" id="KW-1185">Reference proteome</keyword>
<keyword evidence="1" id="KW-0472">Membrane</keyword>
<feature type="transmembrane region" description="Helical" evidence="1">
    <location>
        <begin position="70"/>
        <end position="86"/>
    </location>
</feature>
<sequence>MTLTTQFLTILSMLAGGVYVGASIDTFERLFYKRNKKSWLELFRQLFFWLFQSAIIFFFLYQANYGELRVYVFIALACGFSAYQALFKKMFVQLLEVVIRVVTAIIRGLITTVEKLIIFPIKTILLLIISLLFWVYKVLLKGIFIVLLVGFYPIKLIFKIIWRLLPQKWKIYLRKAAGFWMKIKNTMINWKKRIRK</sequence>
<dbReference type="NCBIfam" id="TIGR02893">
    <property type="entry name" value="spore_yabQ"/>
    <property type="match status" value="1"/>
</dbReference>
<evidence type="ECO:0000313" key="2">
    <source>
        <dbReference type="EMBL" id="UOQ44664.1"/>
    </source>
</evidence>
<accession>A0ABY4EJK7</accession>
<dbReference type="Pfam" id="PF09578">
    <property type="entry name" value="Spore_YabQ"/>
    <property type="match status" value="1"/>
</dbReference>